<proteinExistence type="predicted"/>
<reference evidence="1 2" key="1">
    <citation type="submission" date="2015-01" db="EMBL/GenBank/DDBJ databases">
        <title>Evolution of Trichinella species and genotypes.</title>
        <authorList>
            <person name="Korhonen P.K."/>
            <person name="Edoardo P."/>
            <person name="Giuseppe L.R."/>
            <person name="Gasser R.B."/>
        </authorList>
    </citation>
    <scope>NUCLEOTIDE SEQUENCE [LARGE SCALE GENOMIC DNA]</scope>
    <source>
        <strain evidence="1">ISS3</strain>
    </source>
</reference>
<gene>
    <name evidence="1" type="ORF">T01_5674</name>
</gene>
<organism evidence="1 2">
    <name type="scientific">Trichinella spiralis</name>
    <name type="common">Trichina worm</name>
    <dbReference type="NCBI Taxonomy" id="6334"/>
    <lineage>
        <taxon>Eukaryota</taxon>
        <taxon>Metazoa</taxon>
        <taxon>Ecdysozoa</taxon>
        <taxon>Nematoda</taxon>
        <taxon>Enoplea</taxon>
        <taxon>Dorylaimia</taxon>
        <taxon>Trichinellida</taxon>
        <taxon>Trichinellidae</taxon>
        <taxon>Trichinella</taxon>
    </lineage>
</organism>
<dbReference type="EMBL" id="JYDH01001724">
    <property type="protein sequence ID" value="KRY24452.1"/>
    <property type="molecule type" value="Genomic_DNA"/>
</dbReference>
<protein>
    <submittedName>
        <fullName evidence="1">Uncharacterized protein</fullName>
    </submittedName>
</protein>
<sequence length="35" mass="4131">MQAQKDLFTKKCIQIHVRYGGEGMFIVVELENQIY</sequence>
<evidence type="ECO:0000313" key="1">
    <source>
        <dbReference type="EMBL" id="KRY24452.1"/>
    </source>
</evidence>
<evidence type="ECO:0000313" key="2">
    <source>
        <dbReference type="Proteomes" id="UP000054776"/>
    </source>
</evidence>
<comment type="caution">
    <text evidence="1">The sequence shown here is derived from an EMBL/GenBank/DDBJ whole genome shotgun (WGS) entry which is preliminary data.</text>
</comment>
<accession>A0A0V1AI90</accession>
<name>A0A0V1AI90_TRISP</name>
<dbReference type="InParanoid" id="A0A0V1AI90"/>
<dbReference type="Proteomes" id="UP000054776">
    <property type="component" value="Unassembled WGS sequence"/>
</dbReference>
<dbReference type="AlphaFoldDB" id="A0A0V1AI90"/>
<keyword evidence="2" id="KW-1185">Reference proteome</keyword>